<keyword evidence="6" id="KW-1185">Reference proteome</keyword>
<reference evidence="5 6" key="1">
    <citation type="submission" date="2019-08" db="EMBL/GenBank/DDBJ databases">
        <authorList>
            <person name="Dhanesh K."/>
            <person name="Kumar G."/>
            <person name="Sasikala C."/>
            <person name="Venkata Ramana C."/>
        </authorList>
    </citation>
    <scope>NUCLEOTIDE SEQUENCE [LARGE SCALE GENOMIC DNA]</scope>
    <source>
        <strain evidence="5 6">JC645</strain>
    </source>
</reference>
<keyword evidence="2" id="KW-0472">Membrane</keyword>
<dbReference type="Gene3D" id="3.10.20.310">
    <property type="entry name" value="membrane protein fhac"/>
    <property type="match status" value="2"/>
</dbReference>
<feature type="signal peptide" evidence="3">
    <location>
        <begin position="1"/>
        <end position="25"/>
    </location>
</feature>
<sequence>MVRLMRQRLTWMLVMLAVGMNLVCAGDNQPIEIGRLRFHGNRTFSDDQLRTALRGSTEFWIANHPQNNAAQLPSTIAEQLRRGYREAGFRSPVLDVTPDEDGDSWECVVKEGERYRYGSVRIKNAVQADRRLLTERLTRPYPDPDAFPTFSSAVGTDKTIWIDEQGEPSSPNRPVWQQGHPVRFDSLDHSRDRLIKQVQTALSEVGLPDADFRVLTEFDETDRTVDLVVEVLDEGAPSRIQAIEFVGLKRNSEQTMLDYLQVSVGDPYREETRHHLSSLLWKSARFGPSRVKYDSSSGTLTIEVVESEGLPTIDQPIGVVGATLLKSRQWLGDCYRRGEDTQFDVPIGPDLKVQLTMSADGIAVQSQRWVDSAWTSGTVMLIDDRCLLVSAREHPEKLLIDITALDGQVAISTLLGAATDSDRVFRFLFAGKLTSERDPGESKLVHRWSASPNDWLMFSTKSRLHRHVEDGQLQVFDQRYPDLRFDVDCNTGAIRNGPGTDALRFGPGLFQQASTGIRQVTDAKPNAYSPQKPLSTIVSYFLADPMVAEAQAVLGEGPVGDLATWRSLKKLVDHGVLAIPDAAIASFLQDRPDESFSIPLTETPPDDWQSMLVDYGAKLVLQQASVVFTEEQWPIRVIRECCLIALRRGDFSGQVISDLATDPEVGPLGHASIAFLLDCIGQDAKRLFAQRALMSFTRESFQKDWDTLLPAMGHQVIRETVESFASLDPDEFEALVKPVTNPRLVEVLRMIRHHALLDPTDQAKERFQLSRVPLTAYLESLTR</sequence>
<gene>
    <name evidence="5" type="ORF">FYK55_25770</name>
</gene>
<accession>A0A5M6CUS9</accession>
<evidence type="ECO:0000256" key="2">
    <source>
        <dbReference type="ARBA" id="ARBA00023136"/>
    </source>
</evidence>
<feature type="domain" description="POTRA" evidence="4">
    <location>
        <begin position="238"/>
        <end position="307"/>
    </location>
</feature>
<proteinExistence type="predicted"/>
<feature type="chain" id="PRO_5024392686" description="POTRA domain-containing protein" evidence="3">
    <location>
        <begin position="26"/>
        <end position="783"/>
    </location>
</feature>
<comment type="caution">
    <text evidence="5">The sequence shown here is derived from an EMBL/GenBank/DDBJ whole genome shotgun (WGS) entry which is preliminary data.</text>
</comment>
<dbReference type="EMBL" id="VWOX01000023">
    <property type="protein sequence ID" value="KAA5539007.1"/>
    <property type="molecule type" value="Genomic_DNA"/>
</dbReference>
<dbReference type="RefSeq" id="WP_150079520.1">
    <property type="nucleotide sequence ID" value="NZ_VWOX01000023.1"/>
</dbReference>
<evidence type="ECO:0000313" key="6">
    <source>
        <dbReference type="Proteomes" id="UP000324479"/>
    </source>
</evidence>
<dbReference type="GO" id="GO:0016020">
    <property type="term" value="C:membrane"/>
    <property type="evidence" value="ECO:0007669"/>
    <property type="project" value="UniProtKB-SubCell"/>
</dbReference>
<keyword evidence="3" id="KW-0732">Signal</keyword>
<dbReference type="InterPro" id="IPR034746">
    <property type="entry name" value="POTRA"/>
</dbReference>
<evidence type="ECO:0000256" key="3">
    <source>
        <dbReference type="SAM" id="SignalP"/>
    </source>
</evidence>
<protein>
    <recommendedName>
        <fullName evidence="4">POTRA domain-containing protein</fullName>
    </recommendedName>
</protein>
<evidence type="ECO:0000313" key="5">
    <source>
        <dbReference type="EMBL" id="KAA5539007.1"/>
    </source>
</evidence>
<dbReference type="Proteomes" id="UP000324479">
    <property type="component" value="Unassembled WGS sequence"/>
</dbReference>
<evidence type="ECO:0000256" key="1">
    <source>
        <dbReference type="ARBA" id="ARBA00004370"/>
    </source>
</evidence>
<comment type="subcellular location">
    <subcellularLocation>
        <location evidence="1">Membrane</location>
    </subcellularLocation>
</comment>
<dbReference type="AlphaFoldDB" id="A0A5M6CUS9"/>
<dbReference type="PROSITE" id="PS51779">
    <property type="entry name" value="POTRA"/>
    <property type="match status" value="1"/>
</dbReference>
<evidence type="ECO:0000259" key="4">
    <source>
        <dbReference type="PROSITE" id="PS51779"/>
    </source>
</evidence>
<name>A0A5M6CUS9_9BACT</name>
<organism evidence="5 6">
    <name type="scientific">Roseiconus nitratireducens</name>
    <dbReference type="NCBI Taxonomy" id="2605748"/>
    <lineage>
        <taxon>Bacteria</taxon>
        <taxon>Pseudomonadati</taxon>
        <taxon>Planctomycetota</taxon>
        <taxon>Planctomycetia</taxon>
        <taxon>Pirellulales</taxon>
        <taxon>Pirellulaceae</taxon>
        <taxon>Roseiconus</taxon>
    </lineage>
</organism>